<protein>
    <submittedName>
        <fullName evidence="2">Uncharacterized protein</fullName>
    </submittedName>
</protein>
<organism evidence="2 3">
    <name type="scientific">Sphingobium limneticum</name>
    <dbReference type="NCBI Taxonomy" id="1007511"/>
    <lineage>
        <taxon>Bacteria</taxon>
        <taxon>Pseudomonadati</taxon>
        <taxon>Pseudomonadota</taxon>
        <taxon>Alphaproteobacteria</taxon>
        <taxon>Sphingomonadales</taxon>
        <taxon>Sphingomonadaceae</taxon>
        <taxon>Sphingobium</taxon>
    </lineage>
</organism>
<accession>A0A5J5I8Y6</accession>
<proteinExistence type="predicted"/>
<dbReference type="AlphaFoldDB" id="A0A5J5I8Y6"/>
<evidence type="ECO:0000313" key="2">
    <source>
        <dbReference type="EMBL" id="KAA9032285.1"/>
    </source>
</evidence>
<dbReference type="EMBL" id="VYQB01000003">
    <property type="protein sequence ID" value="KAA9019827.1"/>
    <property type="molecule type" value="Genomic_DNA"/>
</dbReference>
<dbReference type="Proteomes" id="UP000325933">
    <property type="component" value="Unassembled WGS sequence"/>
</dbReference>
<evidence type="ECO:0000313" key="1">
    <source>
        <dbReference type="EMBL" id="KAA9019827.1"/>
    </source>
</evidence>
<dbReference type="EMBL" id="VYQA01000003">
    <property type="protein sequence ID" value="KAA9032285.1"/>
    <property type="molecule type" value="Genomic_DNA"/>
</dbReference>
<gene>
    <name evidence="2" type="ORF">F4U95_06210</name>
    <name evidence="1" type="ORF">F4U96_06210</name>
</gene>
<sequence length="75" mass="8012">MDIISGEALRRVGAHRELMTGAGEVKHGLEASVYLAGAQSDAFEFLGIAEETLDEVAPPVRVNIDWNGFGASRVL</sequence>
<name>A0A5J5I8Y6_9SPHN</name>
<dbReference type="RefSeq" id="WP_150424981.1">
    <property type="nucleotide sequence ID" value="NZ_VYQA01000003.1"/>
</dbReference>
<comment type="caution">
    <text evidence="2">The sequence shown here is derived from an EMBL/GenBank/DDBJ whole genome shotgun (WGS) entry which is preliminary data.</text>
</comment>
<reference evidence="3 4" key="1">
    <citation type="submission" date="2019-09" db="EMBL/GenBank/DDBJ databases">
        <authorList>
            <person name="Feng G."/>
        </authorList>
    </citation>
    <scope>NUCLEOTIDE SEQUENCE [LARGE SCALE GENOMIC DNA]</scope>
    <source>
        <strain evidence="2 3">KACC 19283</strain>
        <strain evidence="1 4">KACC 19284</strain>
    </source>
</reference>
<evidence type="ECO:0000313" key="3">
    <source>
        <dbReference type="Proteomes" id="UP000325933"/>
    </source>
</evidence>
<evidence type="ECO:0000313" key="4">
    <source>
        <dbReference type="Proteomes" id="UP000326364"/>
    </source>
</evidence>
<dbReference type="Proteomes" id="UP000326364">
    <property type="component" value="Unassembled WGS sequence"/>
</dbReference>
<keyword evidence="4" id="KW-1185">Reference proteome</keyword>